<accession>A0A8A4ZHA0</accession>
<evidence type="ECO:0000313" key="2">
    <source>
        <dbReference type="EMBL" id="QTE29887.1"/>
    </source>
</evidence>
<evidence type="ECO:0000313" key="3">
    <source>
        <dbReference type="Proteomes" id="UP000663937"/>
    </source>
</evidence>
<feature type="region of interest" description="Disordered" evidence="1">
    <location>
        <begin position="88"/>
        <end position="114"/>
    </location>
</feature>
<dbReference type="RefSeq" id="WP_227424198.1">
    <property type="nucleotide sequence ID" value="NZ_CP071868.1"/>
</dbReference>
<keyword evidence="3" id="KW-1185">Reference proteome</keyword>
<reference evidence="2" key="1">
    <citation type="submission" date="2021-03" db="EMBL/GenBank/DDBJ databases">
        <title>Pengzhenrongella sicca gen. nov., sp. nov., a new member of suborder Micrococcineae isolated from High-Arctic tundra soil.</title>
        <authorList>
            <person name="Peng F."/>
        </authorList>
    </citation>
    <scope>NUCLEOTIDE SEQUENCE</scope>
    <source>
        <strain evidence="2">LRZ-2</strain>
    </source>
</reference>
<dbReference type="AlphaFoldDB" id="A0A8A4ZHA0"/>
<evidence type="ECO:0000256" key="1">
    <source>
        <dbReference type="SAM" id="MobiDB-lite"/>
    </source>
</evidence>
<protein>
    <submittedName>
        <fullName evidence="2">Uncharacterized protein</fullName>
    </submittedName>
</protein>
<name>A0A8A4ZHA0_9MICO</name>
<feature type="compositionally biased region" description="Pro residues" evidence="1">
    <location>
        <begin position="97"/>
        <end position="110"/>
    </location>
</feature>
<organism evidence="2 3">
    <name type="scientific">Pengzhenrongella sicca</name>
    <dbReference type="NCBI Taxonomy" id="2819238"/>
    <lineage>
        <taxon>Bacteria</taxon>
        <taxon>Bacillati</taxon>
        <taxon>Actinomycetota</taxon>
        <taxon>Actinomycetes</taxon>
        <taxon>Micrococcales</taxon>
        <taxon>Pengzhenrongella</taxon>
    </lineage>
</organism>
<dbReference type="KEGG" id="psic:J4E96_02315"/>
<dbReference type="EMBL" id="CP071868">
    <property type="protein sequence ID" value="QTE29887.1"/>
    <property type="molecule type" value="Genomic_DNA"/>
</dbReference>
<dbReference type="Proteomes" id="UP000663937">
    <property type="component" value="Chromosome"/>
</dbReference>
<proteinExistence type="predicted"/>
<sequence length="421" mass="42753">MPTRLLLDGADLAGLLHRVRTEMGPGAVVVKAERVRTGGVAGFFAKEHFELTVEVPDRRPRIPRRSPLPAPVAGGPVGISALLAAADAAEARDAGGPPAPTAPAGPPPGGAPTELGWIAATPVEPAADPDAVPRLSTDAQTFASVLASIDDMAAAPALAPAASGAAPAAPASRPLPAARFAPRGAVVTPVRLEPIHQAAGRNGGGDRRGLLALGVPAHLLGPGSMDETLPLSDLLARLDRPPGLLRTPGAVVAVVGDRAQVLAVAGQLAERARQDPHDVVLAGDMQGVAGYRRRLLSPAAASRHRARVADGDQVSIVAIGVGGPSEDWPAAAALLAELGPDQAWAVVDARRKPADLRAWLAAVGGTRAFDVIAAAAVHETREPGTVLDLGAPVGWIDGLPATAVVWAAVLSERLDVGARWD</sequence>
<gene>
    <name evidence="2" type="ORF">J4E96_02315</name>
</gene>